<reference evidence="7 8" key="1">
    <citation type="journal article" date="2010" name="Nature">
        <title>Genome sequencing and analysis of the model grass Brachypodium distachyon.</title>
        <authorList>
            <consortium name="International Brachypodium Initiative"/>
        </authorList>
    </citation>
    <scope>NUCLEOTIDE SEQUENCE [LARGE SCALE GENOMIC DNA]</scope>
    <source>
        <strain evidence="7">Bd21</strain>
        <strain evidence="8">cv. Bd21</strain>
    </source>
</reference>
<evidence type="ECO:0000313" key="8">
    <source>
        <dbReference type="EnsemblPlants" id="KQK22995"/>
    </source>
</evidence>
<feature type="domain" description="Cystatin" evidence="6">
    <location>
        <begin position="33"/>
        <end position="121"/>
    </location>
</feature>
<dbReference type="EnsemblPlants" id="KQK22995">
    <property type="protein sequence ID" value="KQK22995"/>
    <property type="gene ID" value="BRADI_1g70560v3"/>
</dbReference>
<evidence type="ECO:0000256" key="3">
    <source>
        <dbReference type="ARBA" id="ARBA00022704"/>
    </source>
</evidence>
<dbReference type="GeneID" id="112270812"/>
<feature type="chain" id="PRO_5013982646" description="Cystatin domain-containing protein" evidence="5">
    <location>
        <begin position="21"/>
        <end position="129"/>
    </location>
</feature>
<evidence type="ECO:0000313" key="9">
    <source>
        <dbReference type="Proteomes" id="UP000008810"/>
    </source>
</evidence>
<keyword evidence="4" id="KW-0611">Plant defense</keyword>
<sequence length="129" mass="14185">MRTSLIFAITVAALAYAAVASTMVVGEEWITLKSIHDPYIQNLGAWSVAEHVKQANDGLKFRKVVKSWVQAVESSREVRVAEGLNIRLAIRTRNGAGKDSTYVALLYQRSSDFSNKLVSFGPYIQPLAG</sequence>
<feature type="signal peptide" evidence="5">
    <location>
        <begin position="1"/>
        <end position="20"/>
    </location>
</feature>
<dbReference type="Gramene" id="KQK22995">
    <property type="protein sequence ID" value="KQK22995"/>
    <property type="gene ID" value="BRADI_1g70560v3"/>
</dbReference>
<gene>
    <name evidence="8" type="primary">LOC112270812</name>
    <name evidence="7" type="ORF">BRADI_1g70560v3</name>
</gene>
<accession>I1H8B1</accession>
<keyword evidence="9" id="KW-1185">Reference proteome</keyword>
<dbReference type="InterPro" id="IPR027214">
    <property type="entry name" value="Cystatin"/>
</dbReference>
<evidence type="ECO:0000256" key="5">
    <source>
        <dbReference type="SAM" id="SignalP"/>
    </source>
</evidence>
<keyword evidence="2" id="KW-0646">Protease inhibitor</keyword>
<evidence type="ECO:0000256" key="4">
    <source>
        <dbReference type="ARBA" id="ARBA00022821"/>
    </source>
</evidence>
<comment type="similarity">
    <text evidence="1">Belongs to the cystatin family. Phytocystatin subfamily.</text>
</comment>
<dbReference type="EMBL" id="CM000880">
    <property type="protein sequence ID" value="KQK22995.1"/>
    <property type="molecule type" value="Genomic_DNA"/>
</dbReference>
<keyword evidence="3" id="KW-0789">Thiol protease inhibitor</keyword>
<evidence type="ECO:0000259" key="6">
    <source>
        <dbReference type="Pfam" id="PF16845"/>
    </source>
</evidence>
<dbReference type="GO" id="GO:0006952">
    <property type="term" value="P:defense response"/>
    <property type="evidence" value="ECO:0007669"/>
    <property type="project" value="UniProtKB-KW"/>
</dbReference>
<keyword evidence="5" id="KW-0732">Signal</keyword>
<dbReference type="Gene3D" id="3.10.450.10">
    <property type="match status" value="1"/>
</dbReference>
<name>I1H8B1_BRADI</name>
<protein>
    <recommendedName>
        <fullName evidence="6">Cystatin domain-containing protein</fullName>
    </recommendedName>
</protein>
<dbReference type="RefSeq" id="XP_024314864.1">
    <property type="nucleotide sequence ID" value="XM_024459096.1"/>
</dbReference>
<dbReference type="OrthoDB" id="752087at2759"/>
<reference evidence="7" key="2">
    <citation type="submission" date="2017-06" db="EMBL/GenBank/DDBJ databases">
        <title>WGS assembly of Brachypodium distachyon.</title>
        <authorList>
            <consortium name="The International Brachypodium Initiative"/>
            <person name="Lucas S."/>
            <person name="Harmon-Smith M."/>
            <person name="Lail K."/>
            <person name="Tice H."/>
            <person name="Grimwood J."/>
            <person name="Bruce D."/>
            <person name="Barry K."/>
            <person name="Shu S."/>
            <person name="Lindquist E."/>
            <person name="Wang M."/>
            <person name="Pitluck S."/>
            <person name="Vogel J.P."/>
            <person name="Garvin D.F."/>
            <person name="Mockler T.C."/>
            <person name="Schmutz J."/>
            <person name="Rokhsar D."/>
            <person name="Bevan M.W."/>
        </authorList>
    </citation>
    <scope>NUCLEOTIDE SEQUENCE</scope>
    <source>
        <strain evidence="7">Bd21</strain>
    </source>
</reference>
<dbReference type="InterPro" id="IPR000010">
    <property type="entry name" value="Cystatin_dom"/>
</dbReference>
<dbReference type="InterPro" id="IPR046350">
    <property type="entry name" value="Cystatin_sf"/>
</dbReference>
<evidence type="ECO:0000256" key="2">
    <source>
        <dbReference type="ARBA" id="ARBA00022690"/>
    </source>
</evidence>
<dbReference type="Pfam" id="PF16845">
    <property type="entry name" value="SQAPI"/>
    <property type="match status" value="1"/>
</dbReference>
<organism evidence="8">
    <name type="scientific">Brachypodium distachyon</name>
    <name type="common">Purple false brome</name>
    <name type="synonym">Trachynia distachya</name>
    <dbReference type="NCBI Taxonomy" id="15368"/>
    <lineage>
        <taxon>Eukaryota</taxon>
        <taxon>Viridiplantae</taxon>
        <taxon>Streptophyta</taxon>
        <taxon>Embryophyta</taxon>
        <taxon>Tracheophyta</taxon>
        <taxon>Spermatophyta</taxon>
        <taxon>Magnoliopsida</taxon>
        <taxon>Liliopsida</taxon>
        <taxon>Poales</taxon>
        <taxon>Poaceae</taxon>
        <taxon>BOP clade</taxon>
        <taxon>Pooideae</taxon>
        <taxon>Stipodae</taxon>
        <taxon>Brachypodieae</taxon>
        <taxon>Brachypodium</taxon>
    </lineage>
</organism>
<evidence type="ECO:0000256" key="1">
    <source>
        <dbReference type="ARBA" id="ARBA00007233"/>
    </source>
</evidence>
<dbReference type="AlphaFoldDB" id="I1H8B1"/>
<dbReference type="PANTHER" id="PTHR47116">
    <property type="entry name" value="PHLOEM FILAMENT PROTEIN"/>
    <property type="match status" value="1"/>
</dbReference>
<reference evidence="8" key="3">
    <citation type="submission" date="2018-08" db="UniProtKB">
        <authorList>
            <consortium name="EnsemblPlants"/>
        </authorList>
    </citation>
    <scope>IDENTIFICATION</scope>
    <source>
        <strain evidence="8">cv. Bd21</strain>
    </source>
</reference>
<dbReference type="Proteomes" id="UP000008810">
    <property type="component" value="Chromosome 1"/>
</dbReference>
<dbReference type="SUPFAM" id="SSF54403">
    <property type="entry name" value="Cystatin/monellin"/>
    <property type="match status" value="1"/>
</dbReference>
<dbReference type="HOGENOM" id="CLU_113093_2_1_1"/>
<dbReference type="GO" id="GO:0004869">
    <property type="term" value="F:cysteine-type endopeptidase inhibitor activity"/>
    <property type="evidence" value="ECO:0007669"/>
    <property type="project" value="UniProtKB-KW"/>
</dbReference>
<proteinExistence type="inferred from homology"/>
<evidence type="ECO:0000313" key="7">
    <source>
        <dbReference type="EMBL" id="KQK22995.1"/>
    </source>
</evidence>